<dbReference type="Pfam" id="PF11846">
    <property type="entry name" value="Wzy_C_2"/>
    <property type="match status" value="1"/>
</dbReference>
<keyword evidence="3 5" id="KW-1133">Transmembrane helix</keyword>
<feature type="transmembrane region" description="Helical" evidence="5">
    <location>
        <begin position="64"/>
        <end position="83"/>
    </location>
</feature>
<feature type="transmembrane region" description="Helical" evidence="5">
    <location>
        <begin position="35"/>
        <end position="52"/>
    </location>
</feature>
<name>A0A917Z8K4_9GAMM</name>
<comment type="subcellular location">
    <subcellularLocation>
        <location evidence="1">Membrane</location>
        <topology evidence="1">Multi-pass membrane protein</topology>
    </subcellularLocation>
</comment>
<evidence type="ECO:0000256" key="1">
    <source>
        <dbReference type="ARBA" id="ARBA00004141"/>
    </source>
</evidence>
<feature type="transmembrane region" description="Helical" evidence="5">
    <location>
        <begin position="370"/>
        <end position="393"/>
    </location>
</feature>
<sequence>MSRKHKRRKNRHRSKPGTFTLKLERNPELERSHKLFFLLFGLLFLAAPLYYQQNLGGEGLYLPYNASTWSAALLLIGAGWLYVFRRGTLDMPRYWPALAALPAGLVISGFVTGVANPTEWLIRLGYVLGGFMLLLALFQFRLNRHHRDIALIVIFCGILLQALIGWIQIQQLPLLKELLPVSSGKRPIAMFQQVNLTASYLATGLPLAIYLATRPGALNARLMVRLLPYFGLVVCTGVLLSCGSRVGLLGGGLGLLLALAARFRFLLNHRRIALGLALSLALGGAFLLSEKVERGSSAALSKIERLQEGGIADVRFSVYAISFETIANAPLFGHGIGSFQSVWQDQRGHYQDSHPEAKLGPRYSHPHNELLFWLVEGGIVALAGILVCALAVLWQLVRLGPQRGLLLAGTLIPITLHTQVELPFYISSPHWFLLLFLLYVTFSQGTRRYTLRLSQAARGLCTALLILVPAGASTFLLQSLVANSGIVSYMKSRGQQPAYLEPAINNLFFSGPATYLQMKNTLIAGYSLDSKANSQLFADWANEYLKQTPDIQLYYDLAGAYVHLGERDKARATLAEGLRIYRHNGKLENAMKALESGQIDAYLRQLAEKYAERLKANASQAQQ</sequence>
<keyword evidence="2 5" id="KW-0812">Transmembrane</keyword>
<evidence type="ECO:0000256" key="3">
    <source>
        <dbReference type="ARBA" id="ARBA00022989"/>
    </source>
</evidence>
<dbReference type="AlphaFoldDB" id="A0A917Z8K4"/>
<feature type="transmembrane region" description="Helical" evidence="5">
    <location>
        <begin position="95"/>
        <end position="114"/>
    </location>
</feature>
<feature type="transmembrane region" description="Helical" evidence="5">
    <location>
        <begin position="459"/>
        <end position="481"/>
    </location>
</feature>
<evidence type="ECO:0000256" key="2">
    <source>
        <dbReference type="ARBA" id="ARBA00022692"/>
    </source>
</evidence>
<feature type="transmembrane region" description="Helical" evidence="5">
    <location>
        <begin position="272"/>
        <end position="289"/>
    </location>
</feature>
<dbReference type="PANTHER" id="PTHR37422">
    <property type="entry name" value="TEICHURONIC ACID BIOSYNTHESIS PROTEIN TUAE"/>
    <property type="match status" value="1"/>
</dbReference>
<dbReference type="InterPro" id="IPR007016">
    <property type="entry name" value="O-antigen_ligase-rel_domated"/>
</dbReference>
<gene>
    <name evidence="8" type="ORF">GCM10011348_01770</name>
</gene>
<evidence type="ECO:0000259" key="6">
    <source>
        <dbReference type="Pfam" id="PF04932"/>
    </source>
</evidence>
<organism evidence="8 9">
    <name type="scientific">Marinobacterium nitratireducens</name>
    <dbReference type="NCBI Taxonomy" id="518897"/>
    <lineage>
        <taxon>Bacteria</taxon>
        <taxon>Pseudomonadati</taxon>
        <taxon>Pseudomonadota</taxon>
        <taxon>Gammaproteobacteria</taxon>
        <taxon>Oceanospirillales</taxon>
        <taxon>Oceanospirillaceae</taxon>
        <taxon>Marinobacterium</taxon>
    </lineage>
</organism>
<dbReference type="EMBL" id="BMLT01000001">
    <property type="protein sequence ID" value="GGO75893.1"/>
    <property type="molecule type" value="Genomic_DNA"/>
</dbReference>
<dbReference type="GO" id="GO:0016874">
    <property type="term" value="F:ligase activity"/>
    <property type="evidence" value="ECO:0007669"/>
    <property type="project" value="UniProtKB-KW"/>
</dbReference>
<evidence type="ECO:0000256" key="4">
    <source>
        <dbReference type="ARBA" id="ARBA00023136"/>
    </source>
</evidence>
<evidence type="ECO:0000313" key="9">
    <source>
        <dbReference type="Proteomes" id="UP000599578"/>
    </source>
</evidence>
<keyword evidence="9" id="KW-1185">Reference proteome</keyword>
<feature type="transmembrane region" description="Helical" evidence="5">
    <location>
        <begin position="431"/>
        <end position="447"/>
    </location>
</feature>
<feature type="domain" description="Virulence factor membrane-bound polymerase C-terminal" evidence="7">
    <location>
        <begin position="406"/>
        <end position="585"/>
    </location>
</feature>
<dbReference type="RefSeq" id="WP_188857399.1">
    <property type="nucleotide sequence ID" value="NZ_BMLT01000001.1"/>
</dbReference>
<feature type="transmembrane region" description="Helical" evidence="5">
    <location>
        <begin position="222"/>
        <end position="240"/>
    </location>
</feature>
<evidence type="ECO:0000256" key="5">
    <source>
        <dbReference type="SAM" id="Phobius"/>
    </source>
</evidence>
<dbReference type="PANTHER" id="PTHR37422:SF13">
    <property type="entry name" value="LIPOPOLYSACCHARIDE BIOSYNTHESIS PROTEIN PA4999-RELATED"/>
    <property type="match status" value="1"/>
</dbReference>
<comment type="caution">
    <text evidence="8">The sequence shown here is derived from an EMBL/GenBank/DDBJ whole genome shotgun (WGS) entry which is preliminary data.</text>
</comment>
<accession>A0A917Z8K4</accession>
<keyword evidence="4 5" id="KW-0472">Membrane</keyword>
<feature type="domain" description="O-antigen ligase-related" evidence="6">
    <location>
        <begin position="231"/>
        <end position="385"/>
    </location>
</feature>
<dbReference type="GO" id="GO:0016020">
    <property type="term" value="C:membrane"/>
    <property type="evidence" value="ECO:0007669"/>
    <property type="project" value="UniProtKB-SubCell"/>
</dbReference>
<proteinExistence type="predicted"/>
<dbReference type="Pfam" id="PF04932">
    <property type="entry name" value="Wzy_C"/>
    <property type="match status" value="1"/>
</dbReference>
<evidence type="ECO:0000313" key="8">
    <source>
        <dbReference type="EMBL" id="GGO75893.1"/>
    </source>
</evidence>
<feature type="transmembrane region" description="Helical" evidence="5">
    <location>
        <begin position="120"/>
        <end position="138"/>
    </location>
</feature>
<feature type="transmembrane region" description="Helical" evidence="5">
    <location>
        <begin position="150"/>
        <end position="169"/>
    </location>
</feature>
<keyword evidence="8" id="KW-0436">Ligase</keyword>
<feature type="transmembrane region" description="Helical" evidence="5">
    <location>
        <begin position="189"/>
        <end position="210"/>
    </location>
</feature>
<dbReference type="Proteomes" id="UP000599578">
    <property type="component" value="Unassembled WGS sequence"/>
</dbReference>
<evidence type="ECO:0000259" key="7">
    <source>
        <dbReference type="Pfam" id="PF11846"/>
    </source>
</evidence>
<reference evidence="8 9" key="1">
    <citation type="journal article" date="2014" name="Int. J. Syst. Evol. Microbiol.">
        <title>Complete genome sequence of Corynebacterium casei LMG S-19264T (=DSM 44701T), isolated from a smear-ripened cheese.</title>
        <authorList>
            <consortium name="US DOE Joint Genome Institute (JGI-PGF)"/>
            <person name="Walter F."/>
            <person name="Albersmeier A."/>
            <person name="Kalinowski J."/>
            <person name="Ruckert C."/>
        </authorList>
    </citation>
    <scope>NUCLEOTIDE SEQUENCE [LARGE SCALE GENOMIC DNA]</scope>
    <source>
        <strain evidence="8 9">CGMCC 1.7286</strain>
    </source>
</reference>
<dbReference type="InterPro" id="IPR021797">
    <property type="entry name" value="Wzy_C_2"/>
</dbReference>
<dbReference type="InterPro" id="IPR051533">
    <property type="entry name" value="WaaL-like"/>
</dbReference>
<protein>
    <submittedName>
        <fullName evidence="8">Ligase</fullName>
    </submittedName>
</protein>